<accession>A0A2S6CRV5</accession>
<evidence type="ECO:0000313" key="1">
    <source>
        <dbReference type="EMBL" id="PPJ62422.1"/>
    </source>
</evidence>
<protein>
    <submittedName>
        <fullName evidence="1">Uncharacterized protein</fullName>
    </submittedName>
</protein>
<organism evidence="1 2">
    <name type="scientific">Cuspidothrix issatschenkoi CHARLIE-1</name>
    <dbReference type="NCBI Taxonomy" id="2052836"/>
    <lineage>
        <taxon>Bacteria</taxon>
        <taxon>Bacillati</taxon>
        <taxon>Cyanobacteriota</taxon>
        <taxon>Cyanophyceae</taxon>
        <taxon>Nostocales</taxon>
        <taxon>Aphanizomenonaceae</taxon>
        <taxon>Cuspidothrix</taxon>
    </lineage>
</organism>
<keyword evidence="2" id="KW-1185">Reference proteome</keyword>
<dbReference type="AlphaFoldDB" id="A0A2S6CRV5"/>
<name>A0A2S6CRV5_9CYAN</name>
<dbReference type="Proteomes" id="UP000239589">
    <property type="component" value="Unassembled WGS sequence"/>
</dbReference>
<dbReference type="EMBL" id="PGEM01000120">
    <property type="protein sequence ID" value="PPJ62422.1"/>
    <property type="molecule type" value="Genomic_DNA"/>
</dbReference>
<dbReference type="RefSeq" id="WP_104388728.1">
    <property type="nucleotide sequence ID" value="NZ_PGEM01000120.1"/>
</dbReference>
<dbReference type="OrthoDB" id="573034at2"/>
<evidence type="ECO:0000313" key="2">
    <source>
        <dbReference type="Proteomes" id="UP000239589"/>
    </source>
</evidence>
<sequence length="97" mass="10705">MLNITKAKLSFSGNNALSENEVIREIAYSMDLLIPGLYLWLPGILMRIGGAAPDDQPYKYPGKIHSRMGIALVLPGYKILTTYQGTYDSLGEELKKG</sequence>
<comment type="caution">
    <text evidence="1">The sequence shown here is derived from an EMBL/GenBank/DDBJ whole genome shotgun (WGS) entry which is preliminary data.</text>
</comment>
<proteinExistence type="predicted"/>
<gene>
    <name evidence="1" type="ORF">CUN59_15730</name>
</gene>
<reference evidence="1 2" key="1">
    <citation type="submission" date="2018-02" db="EMBL/GenBank/DDBJ databases">
        <title>Discovery of a pederin family compound in a non-symbiotic bloom-forming cyanobacterium.</title>
        <authorList>
            <person name="Kust A."/>
            <person name="Mares J."/>
            <person name="Jokela J."/>
            <person name="Urajova P."/>
            <person name="Hajek J."/>
            <person name="Saurav K."/>
            <person name="Voracova K."/>
            <person name="Fewer D.P."/>
            <person name="Haapaniemi E."/>
            <person name="Permi P."/>
            <person name="Rehakova K."/>
            <person name="Sivonen K."/>
            <person name="Hrouzek P."/>
        </authorList>
    </citation>
    <scope>NUCLEOTIDE SEQUENCE [LARGE SCALE GENOMIC DNA]</scope>
    <source>
        <strain evidence="1 2">CHARLIE-1</strain>
    </source>
</reference>